<feature type="transmembrane region" description="Helical" evidence="2">
    <location>
        <begin position="5"/>
        <end position="22"/>
    </location>
</feature>
<keyword evidence="2" id="KW-1133">Transmembrane helix</keyword>
<dbReference type="InterPro" id="IPR000086">
    <property type="entry name" value="NUDIX_hydrolase_dom"/>
</dbReference>
<keyword evidence="2" id="KW-0472">Membrane</keyword>
<dbReference type="GO" id="GO:0016020">
    <property type="term" value="C:membrane"/>
    <property type="evidence" value="ECO:0007669"/>
    <property type="project" value="InterPro"/>
</dbReference>
<dbReference type="InterPro" id="IPR015797">
    <property type="entry name" value="NUDIX_hydrolase-like_dom_sf"/>
</dbReference>
<dbReference type="Pfam" id="PF04279">
    <property type="entry name" value="IspA"/>
    <property type="match status" value="1"/>
</dbReference>
<dbReference type="EMBL" id="DRTD01000327">
    <property type="protein sequence ID" value="HHE55000.1"/>
    <property type="molecule type" value="Genomic_DNA"/>
</dbReference>
<evidence type="ECO:0000313" key="4">
    <source>
        <dbReference type="EMBL" id="HHE55000.1"/>
    </source>
</evidence>
<feature type="transmembrane region" description="Helical" evidence="2">
    <location>
        <begin position="28"/>
        <end position="48"/>
    </location>
</feature>
<dbReference type="Proteomes" id="UP000886111">
    <property type="component" value="Unassembled WGS sequence"/>
</dbReference>
<dbReference type="GO" id="GO:0016787">
    <property type="term" value="F:hydrolase activity"/>
    <property type="evidence" value="ECO:0007669"/>
    <property type="project" value="UniProtKB-KW"/>
</dbReference>
<proteinExistence type="predicted"/>
<dbReference type="PROSITE" id="PS51462">
    <property type="entry name" value="NUDIX"/>
    <property type="match status" value="1"/>
</dbReference>
<keyword evidence="2" id="KW-0812">Transmembrane</keyword>
<dbReference type="Pfam" id="PF00293">
    <property type="entry name" value="NUDIX"/>
    <property type="match status" value="1"/>
</dbReference>
<dbReference type="PANTHER" id="PTHR10885">
    <property type="entry name" value="ISOPENTENYL-DIPHOSPHATE DELTA-ISOMERASE"/>
    <property type="match status" value="1"/>
</dbReference>
<gene>
    <name evidence="4" type="ORF">ENL21_04410</name>
</gene>
<keyword evidence="1" id="KW-0378">Hydrolase</keyword>
<feature type="non-terminal residue" evidence="4">
    <location>
        <position position="1"/>
    </location>
</feature>
<dbReference type="CDD" id="cd04692">
    <property type="entry name" value="NUDIX_Hydrolase"/>
    <property type="match status" value="1"/>
</dbReference>
<sequence length="361" mass="41772">MRNEILKNFAISFVPIFVFIVVESIYGTTAGLITAVISGVVYFLYYLIRFKQIEKMILLDTILIVLTGGLSIVLHDAIFFKVKPAIIESIILILVGLHAFGDKPILLHMSKRYMAGMQINTQQVALLKQMSKWLFYVLFVHIFLILYSAFYWSEEAWAFISGGLFYILLGAIVVGQFVYFRFLKKPLPIKSDFPTDEEIFDIVDPNGKILGTAPRSQVHGNPNLLHPVVHIHIFNRQGQLYLQKRSKNKDLYAGYWDTAVGGHVHHNETVDQAMKREAMEELGIDASKARFLFRYIMKNPYESELVHVFKMKYDGPFKINRYEIEVGRFWSIFEIKKMLGQGVFTPNFEQEFLILEKHKLL</sequence>
<evidence type="ECO:0000256" key="2">
    <source>
        <dbReference type="SAM" id="Phobius"/>
    </source>
</evidence>
<protein>
    <submittedName>
        <fullName evidence="4">NUDIX domain-containing protein</fullName>
    </submittedName>
</protein>
<dbReference type="PANTHER" id="PTHR10885:SF0">
    <property type="entry name" value="ISOPENTENYL-DIPHOSPHATE DELTA-ISOMERASE"/>
    <property type="match status" value="1"/>
</dbReference>
<organism evidence="4">
    <name type="scientific">Caldithrix abyssi</name>
    <dbReference type="NCBI Taxonomy" id="187145"/>
    <lineage>
        <taxon>Bacteria</taxon>
        <taxon>Pseudomonadati</taxon>
        <taxon>Calditrichota</taxon>
        <taxon>Calditrichia</taxon>
        <taxon>Calditrichales</taxon>
        <taxon>Calditrichaceae</taxon>
        <taxon>Caldithrix</taxon>
    </lineage>
</organism>
<evidence type="ECO:0000259" key="3">
    <source>
        <dbReference type="PROSITE" id="PS51462"/>
    </source>
</evidence>
<dbReference type="PROSITE" id="PS00893">
    <property type="entry name" value="NUDIX_BOX"/>
    <property type="match status" value="1"/>
</dbReference>
<dbReference type="InterPro" id="IPR020084">
    <property type="entry name" value="NUDIX_hydrolase_CS"/>
</dbReference>
<feature type="domain" description="Nudix hydrolase" evidence="3">
    <location>
        <begin position="224"/>
        <end position="358"/>
    </location>
</feature>
<feature type="transmembrane region" description="Helical" evidence="2">
    <location>
        <begin position="86"/>
        <end position="107"/>
    </location>
</feature>
<feature type="transmembrane region" description="Helical" evidence="2">
    <location>
        <begin position="158"/>
        <end position="180"/>
    </location>
</feature>
<feature type="transmembrane region" description="Helical" evidence="2">
    <location>
        <begin position="133"/>
        <end position="152"/>
    </location>
</feature>
<feature type="transmembrane region" description="Helical" evidence="2">
    <location>
        <begin position="57"/>
        <end position="80"/>
    </location>
</feature>
<dbReference type="AlphaFoldDB" id="A0A7V5LJH6"/>
<reference evidence="4" key="1">
    <citation type="journal article" date="2020" name="mSystems">
        <title>Genome- and Community-Level Interaction Insights into Carbon Utilization and Element Cycling Functions of Hydrothermarchaeota in Hydrothermal Sediment.</title>
        <authorList>
            <person name="Zhou Z."/>
            <person name="Liu Y."/>
            <person name="Xu W."/>
            <person name="Pan J."/>
            <person name="Luo Z.H."/>
            <person name="Li M."/>
        </authorList>
    </citation>
    <scope>NUCLEOTIDE SEQUENCE [LARGE SCALE GENOMIC DNA]</scope>
    <source>
        <strain evidence="4">HyVt-76</strain>
    </source>
</reference>
<dbReference type="InterPro" id="IPR006008">
    <property type="entry name" value="YciB"/>
</dbReference>
<name>A0A7V5LJH6_CALAY</name>
<comment type="caution">
    <text evidence="4">The sequence shown here is derived from an EMBL/GenBank/DDBJ whole genome shotgun (WGS) entry which is preliminary data.</text>
</comment>
<dbReference type="Gene3D" id="3.90.79.10">
    <property type="entry name" value="Nucleoside Triphosphate Pyrophosphohydrolase"/>
    <property type="match status" value="1"/>
</dbReference>
<dbReference type="SUPFAM" id="SSF55811">
    <property type="entry name" value="Nudix"/>
    <property type="match status" value="1"/>
</dbReference>
<accession>A0A7V5LJH6</accession>
<evidence type="ECO:0000256" key="1">
    <source>
        <dbReference type="ARBA" id="ARBA00022801"/>
    </source>
</evidence>